<keyword evidence="1" id="KW-0472">Membrane</keyword>
<sequence>MAQKLRRGANADASGSYQPIILIKNAKVNPGARIDGEIFITGYGAISSAKLAVYSSLGLFVDEASTYKSGFGERRDGDRLHILQGHQETQGGGNVLILFEAAVVREDSIIADPFSDSTRDLVIFSETRAPQAPLSFSLKLHERCSPGTYQLAFGFTYFNGTEWCSEREEKQFVVRSLIDRIDWRAAALFLTAAAVSMVADLPGAIISVSRLLHLIFPL</sequence>
<dbReference type="RefSeq" id="WP_224041377.1">
    <property type="nucleotide sequence ID" value="NZ_CAJZAH010000002.1"/>
</dbReference>
<evidence type="ECO:0000313" key="3">
    <source>
        <dbReference type="EMBL" id="CAG9172344.1"/>
    </source>
</evidence>
<accession>A0ABN7YFZ1</accession>
<comment type="caution">
    <text evidence="3">The sequence shown here is derived from an EMBL/GenBank/DDBJ whole genome shotgun (WGS) entry which is preliminary data.</text>
</comment>
<keyword evidence="1" id="KW-1133">Transmembrane helix</keyword>
<dbReference type="Proteomes" id="UP000721236">
    <property type="component" value="Unassembled WGS sequence"/>
</dbReference>
<proteinExistence type="predicted"/>
<keyword evidence="4" id="KW-1185">Reference proteome</keyword>
<feature type="transmembrane region" description="Helical" evidence="1">
    <location>
        <begin position="185"/>
        <end position="208"/>
    </location>
</feature>
<evidence type="ECO:0000313" key="4">
    <source>
        <dbReference type="Proteomes" id="UP000721236"/>
    </source>
</evidence>
<dbReference type="EMBL" id="CAJZAH010000002">
    <property type="protein sequence ID" value="CAG9172344.1"/>
    <property type="molecule type" value="Genomic_DNA"/>
</dbReference>
<protein>
    <recommendedName>
        <fullName evidence="2">DUF8164 domain-containing protein</fullName>
    </recommendedName>
</protein>
<dbReference type="Pfam" id="PF26498">
    <property type="entry name" value="DUF8164"/>
    <property type="match status" value="1"/>
</dbReference>
<reference evidence="3 4" key="1">
    <citation type="submission" date="2021-08" db="EMBL/GenBank/DDBJ databases">
        <authorList>
            <person name="Peeters C."/>
        </authorList>
    </citation>
    <scope>NUCLEOTIDE SEQUENCE [LARGE SCALE GENOMIC DNA]</scope>
    <source>
        <strain evidence="3 4">LMG 21510</strain>
    </source>
</reference>
<dbReference type="InterPro" id="IPR058478">
    <property type="entry name" value="DUF8164"/>
</dbReference>
<keyword evidence="1" id="KW-0812">Transmembrane</keyword>
<evidence type="ECO:0000259" key="2">
    <source>
        <dbReference type="Pfam" id="PF26498"/>
    </source>
</evidence>
<evidence type="ECO:0000256" key="1">
    <source>
        <dbReference type="SAM" id="Phobius"/>
    </source>
</evidence>
<name>A0ABN7YFZ1_9BURK</name>
<feature type="domain" description="DUF8164" evidence="2">
    <location>
        <begin position="20"/>
        <end position="182"/>
    </location>
</feature>
<gene>
    <name evidence="3" type="ORF">LMG21510_01943</name>
</gene>
<organism evidence="3 4">
    <name type="scientific">Cupriavidus respiraculi</name>
    <dbReference type="NCBI Taxonomy" id="195930"/>
    <lineage>
        <taxon>Bacteria</taxon>
        <taxon>Pseudomonadati</taxon>
        <taxon>Pseudomonadota</taxon>
        <taxon>Betaproteobacteria</taxon>
        <taxon>Burkholderiales</taxon>
        <taxon>Burkholderiaceae</taxon>
        <taxon>Cupriavidus</taxon>
    </lineage>
</organism>